<dbReference type="EMBL" id="SAUW01000014">
    <property type="protein sequence ID" value="RWR09535.1"/>
    <property type="molecule type" value="Genomic_DNA"/>
</dbReference>
<evidence type="ECO:0000313" key="9">
    <source>
        <dbReference type="Proteomes" id="UP000284476"/>
    </source>
</evidence>
<dbReference type="EMBL" id="SAUX01000038">
    <property type="protein sequence ID" value="RWR26179.1"/>
    <property type="molecule type" value="Genomic_DNA"/>
</dbReference>
<keyword evidence="2" id="KW-0805">Transcription regulation</keyword>
<dbReference type="InterPro" id="IPR050950">
    <property type="entry name" value="HTH-type_LysR_regulators"/>
</dbReference>
<dbReference type="SUPFAM" id="SSF53850">
    <property type="entry name" value="Periplasmic binding protein-like II"/>
    <property type="match status" value="1"/>
</dbReference>
<comment type="caution">
    <text evidence="7">The sequence shown here is derived from an EMBL/GenBank/DDBJ whole genome shotgun (WGS) entry which is preliminary data.</text>
</comment>
<evidence type="ECO:0000256" key="4">
    <source>
        <dbReference type="ARBA" id="ARBA00023163"/>
    </source>
</evidence>
<dbReference type="InterPro" id="IPR036390">
    <property type="entry name" value="WH_DNA-bd_sf"/>
</dbReference>
<dbReference type="Gene3D" id="1.10.10.10">
    <property type="entry name" value="Winged helix-like DNA-binding domain superfamily/Winged helix DNA-binding domain"/>
    <property type="match status" value="1"/>
</dbReference>
<dbReference type="InterPro" id="IPR000847">
    <property type="entry name" value="LysR_HTH_N"/>
</dbReference>
<gene>
    <name evidence="7" type="ORF">D2T30_11370</name>
    <name evidence="8" type="ORF">D2T31_20725</name>
    <name evidence="6" type="ORF">D2T33_13860</name>
</gene>
<dbReference type="InterPro" id="IPR036388">
    <property type="entry name" value="WH-like_DNA-bd_sf"/>
</dbReference>
<dbReference type="SUPFAM" id="SSF46785">
    <property type="entry name" value="Winged helix' DNA-binding domain"/>
    <property type="match status" value="1"/>
</dbReference>
<dbReference type="EMBL" id="SAUZ01000012">
    <property type="protein sequence ID" value="RWR20480.1"/>
    <property type="molecule type" value="Genomic_DNA"/>
</dbReference>
<accession>A0A443K0E0</accession>
<keyword evidence="11" id="KW-1185">Reference proteome</keyword>
<dbReference type="InterPro" id="IPR005119">
    <property type="entry name" value="LysR_subst-bd"/>
</dbReference>
<evidence type="ECO:0000256" key="1">
    <source>
        <dbReference type="ARBA" id="ARBA00009437"/>
    </source>
</evidence>
<evidence type="ECO:0000313" key="6">
    <source>
        <dbReference type="EMBL" id="RWR09535.1"/>
    </source>
</evidence>
<dbReference type="Pfam" id="PF03466">
    <property type="entry name" value="LysR_substrate"/>
    <property type="match status" value="1"/>
</dbReference>
<reference evidence="9 10" key="2">
    <citation type="submission" date="2019-01" db="EMBL/GenBank/DDBJ databases">
        <authorList>
            <person name="Li Y."/>
        </authorList>
    </citation>
    <scope>NUCLEOTIDE SEQUENCE [LARGE SCALE GENOMIC DNA]</scope>
    <source>
        <strain evidence="6 11">2D-5</strain>
        <strain evidence="8 10">D19-10-3-21</strain>
        <strain evidence="7 9">SK2B-1</strain>
    </source>
</reference>
<evidence type="ECO:0000256" key="2">
    <source>
        <dbReference type="ARBA" id="ARBA00023015"/>
    </source>
</evidence>
<dbReference type="PANTHER" id="PTHR30419">
    <property type="entry name" value="HTH-TYPE TRANSCRIPTIONAL REGULATOR YBHD"/>
    <property type="match status" value="1"/>
</dbReference>
<dbReference type="GO" id="GO:0003677">
    <property type="term" value="F:DNA binding"/>
    <property type="evidence" value="ECO:0007669"/>
    <property type="project" value="UniProtKB-KW"/>
</dbReference>
<keyword evidence="4" id="KW-0804">Transcription</keyword>
<evidence type="ECO:0000313" key="7">
    <source>
        <dbReference type="EMBL" id="RWR20480.1"/>
    </source>
</evidence>
<feature type="domain" description="HTH lysR-type" evidence="5">
    <location>
        <begin position="1"/>
        <end position="58"/>
    </location>
</feature>
<dbReference type="RefSeq" id="WP_128181661.1">
    <property type="nucleotide sequence ID" value="NZ_JBHRSO010000019.1"/>
</dbReference>
<dbReference type="PANTHER" id="PTHR30419:SF8">
    <property type="entry name" value="NITROGEN ASSIMILATION TRANSCRIPTIONAL ACTIVATOR-RELATED"/>
    <property type="match status" value="1"/>
</dbReference>
<evidence type="ECO:0000256" key="3">
    <source>
        <dbReference type="ARBA" id="ARBA00023125"/>
    </source>
</evidence>
<keyword evidence="3" id="KW-0238">DNA-binding</keyword>
<dbReference type="Pfam" id="PF00126">
    <property type="entry name" value="HTH_1"/>
    <property type="match status" value="1"/>
</dbReference>
<dbReference type="Proteomes" id="UP000284476">
    <property type="component" value="Unassembled WGS sequence"/>
</dbReference>
<sequence length="301" mass="33337">MNFVAFRYFNEVAKTKAIRRAADRLHVAPSAVSRQLAMLEHSFGAPLLERTNTGVELTPAGVLLERYTRNMFRELDQVKDSISGFRSLRQGEVKIHVMEGVLSSMLPEVIAGFSSRFPGIRFSVSSNASDAIVEALIKNQTDIGITYNASLRPELEIVVERADPVMCLVATNHPLAQNATVRLDEICQNRLALPHRGFGLRQLFDSAVEARRLQPDYVVETNNIELPRAMAATGNCVTLGPVLAAFREIQMGLLVAIPIDVPTFLMVRSSVCVHRDRKLSFAAHEFIKMLRMGFSQSGIAA</sequence>
<name>A0A443JIZ0_9RHOB</name>
<evidence type="ECO:0000259" key="5">
    <source>
        <dbReference type="PROSITE" id="PS50931"/>
    </source>
</evidence>
<accession>A0A443IRT4</accession>
<comment type="similarity">
    <text evidence="1">Belongs to the LysR transcriptional regulatory family.</text>
</comment>
<dbReference type="OrthoDB" id="5297263at2"/>
<accession>A0A443JIZ0</accession>
<evidence type="ECO:0000313" key="10">
    <source>
        <dbReference type="Proteomes" id="UP000285295"/>
    </source>
</evidence>
<reference evidence="9 10" key="1">
    <citation type="submission" date="2019-01" db="EMBL/GenBank/DDBJ databases">
        <title>Sinorhodobacter populi sp. nov. isolated from the symptomatic bark tissue of Populus euramericana canker.</title>
        <authorList>
            <person name="Xu G."/>
        </authorList>
    </citation>
    <scope>NUCLEOTIDE SEQUENCE [LARGE SCALE GENOMIC DNA]</scope>
    <source>
        <strain evidence="6 11">2D-5</strain>
        <strain evidence="8 10">D19-10-3-21</strain>
        <strain evidence="7 9">SK2B-1</strain>
    </source>
</reference>
<evidence type="ECO:0000313" key="11">
    <source>
        <dbReference type="Proteomes" id="UP000285710"/>
    </source>
</evidence>
<dbReference type="GO" id="GO:0003700">
    <property type="term" value="F:DNA-binding transcription factor activity"/>
    <property type="evidence" value="ECO:0007669"/>
    <property type="project" value="InterPro"/>
</dbReference>
<protein>
    <submittedName>
        <fullName evidence="7">LysR family transcriptional regulator</fullName>
    </submittedName>
</protein>
<dbReference type="Proteomes" id="UP000285295">
    <property type="component" value="Unassembled WGS sequence"/>
</dbReference>
<evidence type="ECO:0000313" key="8">
    <source>
        <dbReference type="EMBL" id="RWR26179.1"/>
    </source>
</evidence>
<dbReference type="AlphaFoldDB" id="A0A443JIZ0"/>
<dbReference type="FunFam" id="1.10.10.10:FF:000001">
    <property type="entry name" value="LysR family transcriptional regulator"/>
    <property type="match status" value="1"/>
</dbReference>
<dbReference type="PROSITE" id="PS50931">
    <property type="entry name" value="HTH_LYSR"/>
    <property type="match status" value="1"/>
</dbReference>
<dbReference type="Gene3D" id="3.40.190.290">
    <property type="match status" value="1"/>
</dbReference>
<proteinExistence type="inferred from homology"/>
<organism evidence="7 9">
    <name type="scientific">Paenirhodobacter populi</name>
    <dbReference type="NCBI Taxonomy" id="2306993"/>
    <lineage>
        <taxon>Bacteria</taxon>
        <taxon>Pseudomonadati</taxon>
        <taxon>Pseudomonadota</taxon>
        <taxon>Alphaproteobacteria</taxon>
        <taxon>Rhodobacterales</taxon>
        <taxon>Rhodobacter group</taxon>
        <taxon>Paenirhodobacter</taxon>
    </lineage>
</organism>
<dbReference type="GO" id="GO:0005829">
    <property type="term" value="C:cytosol"/>
    <property type="evidence" value="ECO:0007669"/>
    <property type="project" value="TreeGrafter"/>
</dbReference>
<dbReference type="Proteomes" id="UP000285710">
    <property type="component" value="Unassembled WGS sequence"/>
</dbReference>